<name>A0A6B3C573_9ACTN</name>
<dbReference type="SUPFAM" id="SSF52980">
    <property type="entry name" value="Restriction endonuclease-like"/>
    <property type="match status" value="1"/>
</dbReference>
<evidence type="ECO:0000313" key="2">
    <source>
        <dbReference type="EMBL" id="NEC91903.1"/>
    </source>
</evidence>
<dbReference type="EMBL" id="JAAGLU010000052">
    <property type="protein sequence ID" value="NEC91903.1"/>
    <property type="molecule type" value="Genomic_DNA"/>
</dbReference>
<dbReference type="PANTHER" id="PTHR35400:SF3">
    <property type="entry name" value="SLL1072 PROTEIN"/>
    <property type="match status" value="1"/>
</dbReference>
<dbReference type="AlphaFoldDB" id="A0A6B3C573"/>
<dbReference type="Pfam" id="PF05685">
    <property type="entry name" value="Uma2"/>
    <property type="match status" value="1"/>
</dbReference>
<gene>
    <name evidence="2" type="ORF">G3I71_40390</name>
</gene>
<dbReference type="InterPro" id="IPR011335">
    <property type="entry name" value="Restrct_endonuc-II-like"/>
</dbReference>
<feature type="domain" description="Putative restriction endonuclease" evidence="1">
    <location>
        <begin position="19"/>
        <end position="190"/>
    </location>
</feature>
<dbReference type="CDD" id="cd06260">
    <property type="entry name" value="DUF820-like"/>
    <property type="match status" value="1"/>
</dbReference>
<keyword evidence="2" id="KW-0540">Nuclease</keyword>
<sequence>MSAASVERHHGDRPLIAEAHRLMERNPGNRVEIIGGQILVSPSPGGPHADALTSLTVPFLAAGLHGPESRVLQEVGLWLPAGPEDYAIPDLAVVDADYRDSHVENSCYDPICFRLVLEVTSSNYQTDLRTKVAAYAGAKVPVYVIVDRKHQRLHVLTDAAENDYGSHRIHAPGELVTLPDSIGAKVTLDVAAILDAGQPKRTP</sequence>
<dbReference type="Gene3D" id="3.90.1570.10">
    <property type="entry name" value="tt1808, chain A"/>
    <property type="match status" value="1"/>
</dbReference>
<dbReference type="InterPro" id="IPR012296">
    <property type="entry name" value="Nuclease_put_TT1808"/>
</dbReference>
<protein>
    <submittedName>
        <fullName evidence="2">Uma2 family endonuclease</fullName>
    </submittedName>
</protein>
<dbReference type="RefSeq" id="WP_164323070.1">
    <property type="nucleotide sequence ID" value="NZ_JAAGLU010000052.1"/>
</dbReference>
<comment type="caution">
    <text evidence="2">The sequence shown here is derived from an EMBL/GenBank/DDBJ whole genome shotgun (WGS) entry which is preliminary data.</text>
</comment>
<organism evidence="2">
    <name type="scientific">Streptomyces sp. SID12501</name>
    <dbReference type="NCBI Taxonomy" id="2706042"/>
    <lineage>
        <taxon>Bacteria</taxon>
        <taxon>Bacillati</taxon>
        <taxon>Actinomycetota</taxon>
        <taxon>Actinomycetes</taxon>
        <taxon>Kitasatosporales</taxon>
        <taxon>Streptomycetaceae</taxon>
        <taxon>Streptomyces</taxon>
    </lineage>
</organism>
<evidence type="ECO:0000259" key="1">
    <source>
        <dbReference type="Pfam" id="PF05685"/>
    </source>
</evidence>
<reference evidence="2" key="1">
    <citation type="submission" date="2020-01" db="EMBL/GenBank/DDBJ databases">
        <title>Insect and environment-associated Actinomycetes.</title>
        <authorList>
            <person name="Currrie C."/>
            <person name="Chevrette M."/>
            <person name="Carlson C."/>
            <person name="Stubbendieck R."/>
            <person name="Wendt-Pienkowski E."/>
        </authorList>
    </citation>
    <scope>NUCLEOTIDE SEQUENCE</scope>
    <source>
        <strain evidence="2">SID12501</strain>
    </source>
</reference>
<proteinExistence type="predicted"/>
<dbReference type="PANTHER" id="PTHR35400">
    <property type="entry name" value="SLR1083 PROTEIN"/>
    <property type="match status" value="1"/>
</dbReference>
<dbReference type="InterPro" id="IPR008538">
    <property type="entry name" value="Uma2"/>
</dbReference>
<keyword evidence="2" id="KW-0255">Endonuclease</keyword>
<keyword evidence="2" id="KW-0378">Hydrolase</keyword>
<dbReference type="GO" id="GO:0004519">
    <property type="term" value="F:endonuclease activity"/>
    <property type="evidence" value="ECO:0007669"/>
    <property type="project" value="UniProtKB-KW"/>
</dbReference>
<accession>A0A6B3C573</accession>